<dbReference type="STRING" id="981222.Cabther_A1607"/>
<proteinExistence type="predicted"/>
<dbReference type="HOGENOM" id="CLU_2971088_0_0_0"/>
<gene>
    <name evidence="1" type="ordered locus">Cabther_A1607</name>
</gene>
<reference evidence="1 2" key="1">
    <citation type="journal article" date="2012" name="Environ. Microbiol.">
        <title>Complete genome of Candidatus Chloracidobacterium thermophilum, a chlorophyll-based photoheterotroph belonging to the phylum Acidobacteria.</title>
        <authorList>
            <person name="Garcia Costas A.M."/>
            <person name="Liu Z."/>
            <person name="Tomsho L.P."/>
            <person name="Schuster S.C."/>
            <person name="Ward D.M."/>
            <person name="Bryant D.A."/>
        </authorList>
    </citation>
    <scope>NUCLEOTIDE SEQUENCE [LARGE SCALE GENOMIC DNA]</scope>
    <source>
        <strain evidence="1 2">B</strain>
    </source>
</reference>
<dbReference type="AlphaFoldDB" id="G2LJ70"/>
<dbReference type="EMBL" id="CP002514">
    <property type="protein sequence ID" value="AEP12357.1"/>
    <property type="molecule type" value="Genomic_DNA"/>
</dbReference>
<dbReference type="Proteomes" id="UP000006791">
    <property type="component" value="Chromosome 1"/>
</dbReference>
<sequence>MSSLQTDSRTVTSPVVPGAPAHLVGTLDVPRLIERYRQDYGLDVTDDFHRLSQDCLAG</sequence>
<name>G2LJ70_CHLTF</name>
<dbReference type="KEGG" id="ctm:Cabther_A1607"/>
<accession>G2LJ70</accession>
<evidence type="ECO:0000313" key="2">
    <source>
        <dbReference type="Proteomes" id="UP000006791"/>
    </source>
</evidence>
<keyword evidence="2" id="KW-1185">Reference proteome</keyword>
<protein>
    <submittedName>
        <fullName evidence="1">Uncharacterized protein</fullName>
    </submittedName>
</protein>
<evidence type="ECO:0000313" key="1">
    <source>
        <dbReference type="EMBL" id="AEP12357.1"/>
    </source>
</evidence>
<dbReference type="RefSeq" id="WP_014100094.1">
    <property type="nucleotide sequence ID" value="NC_016024.1"/>
</dbReference>
<organism evidence="1 2">
    <name type="scientific">Chloracidobacterium thermophilum (strain B)</name>
    <dbReference type="NCBI Taxonomy" id="981222"/>
    <lineage>
        <taxon>Bacteria</taxon>
        <taxon>Pseudomonadati</taxon>
        <taxon>Acidobacteriota</taxon>
        <taxon>Terriglobia</taxon>
        <taxon>Terriglobales</taxon>
        <taxon>Acidobacteriaceae</taxon>
        <taxon>Chloracidobacterium</taxon>
    </lineage>
</organism>